<dbReference type="Proteomes" id="UP000823851">
    <property type="component" value="Unassembled WGS sequence"/>
</dbReference>
<evidence type="ECO:0000256" key="2">
    <source>
        <dbReference type="ARBA" id="ARBA00022448"/>
    </source>
</evidence>
<dbReference type="InterPro" id="IPR000515">
    <property type="entry name" value="MetI-like"/>
</dbReference>
<feature type="transmembrane region" description="Helical" evidence="7">
    <location>
        <begin position="268"/>
        <end position="289"/>
    </location>
</feature>
<dbReference type="InterPro" id="IPR035906">
    <property type="entry name" value="MetI-like_sf"/>
</dbReference>
<evidence type="ECO:0000259" key="8">
    <source>
        <dbReference type="PROSITE" id="PS50928"/>
    </source>
</evidence>
<evidence type="ECO:0000256" key="7">
    <source>
        <dbReference type="RuleBase" id="RU363032"/>
    </source>
</evidence>
<reference evidence="9" key="2">
    <citation type="submission" date="2021-04" db="EMBL/GenBank/DDBJ databases">
        <authorList>
            <person name="Gilroy R."/>
        </authorList>
    </citation>
    <scope>NUCLEOTIDE SEQUENCE</scope>
    <source>
        <strain evidence="9">ChiHjej8B7-25341</strain>
    </source>
</reference>
<feature type="transmembrane region" description="Helical" evidence="7">
    <location>
        <begin position="20"/>
        <end position="45"/>
    </location>
</feature>
<dbReference type="CDD" id="cd06261">
    <property type="entry name" value="TM_PBP2"/>
    <property type="match status" value="1"/>
</dbReference>
<gene>
    <name evidence="9" type="ORF">H9912_10430</name>
</gene>
<proteinExistence type="inferred from homology"/>
<dbReference type="InterPro" id="IPR051393">
    <property type="entry name" value="ABC_transporter_permease"/>
</dbReference>
<dbReference type="PROSITE" id="PS50928">
    <property type="entry name" value="ABC_TM1"/>
    <property type="match status" value="1"/>
</dbReference>
<dbReference type="PANTHER" id="PTHR30193:SF37">
    <property type="entry name" value="INNER MEMBRANE ABC TRANSPORTER PERMEASE PROTEIN YCJO"/>
    <property type="match status" value="1"/>
</dbReference>
<dbReference type="SUPFAM" id="SSF160964">
    <property type="entry name" value="MalF N-terminal region-like"/>
    <property type="match status" value="1"/>
</dbReference>
<organism evidence="9 10">
    <name type="scientific">Candidatus Eisenbergiella stercorigallinarum</name>
    <dbReference type="NCBI Taxonomy" id="2838557"/>
    <lineage>
        <taxon>Bacteria</taxon>
        <taxon>Bacillati</taxon>
        <taxon>Bacillota</taxon>
        <taxon>Clostridia</taxon>
        <taxon>Lachnospirales</taxon>
        <taxon>Lachnospiraceae</taxon>
        <taxon>Eisenbergiella</taxon>
    </lineage>
</organism>
<feature type="transmembrane region" description="Helical" evidence="7">
    <location>
        <begin position="161"/>
        <end position="187"/>
    </location>
</feature>
<comment type="subcellular location">
    <subcellularLocation>
        <location evidence="1 7">Cell membrane</location>
        <topology evidence="1 7">Multi-pass membrane protein</topology>
    </subcellularLocation>
</comment>
<keyword evidence="3" id="KW-1003">Cell membrane</keyword>
<evidence type="ECO:0000256" key="6">
    <source>
        <dbReference type="ARBA" id="ARBA00023136"/>
    </source>
</evidence>
<evidence type="ECO:0000256" key="5">
    <source>
        <dbReference type="ARBA" id="ARBA00022989"/>
    </source>
</evidence>
<comment type="caution">
    <text evidence="9">The sequence shown here is derived from an EMBL/GenBank/DDBJ whole genome shotgun (WGS) entry which is preliminary data.</text>
</comment>
<evidence type="ECO:0000256" key="4">
    <source>
        <dbReference type="ARBA" id="ARBA00022692"/>
    </source>
</evidence>
<dbReference type="GO" id="GO:0055085">
    <property type="term" value="P:transmembrane transport"/>
    <property type="evidence" value="ECO:0007669"/>
    <property type="project" value="InterPro"/>
</dbReference>
<dbReference type="EMBL" id="DWUW01000296">
    <property type="protein sequence ID" value="HJD32341.1"/>
    <property type="molecule type" value="Genomic_DNA"/>
</dbReference>
<feature type="domain" description="ABC transmembrane type-1" evidence="8">
    <location>
        <begin position="76"/>
        <end position="289"/>
    </location>
</feature>
<keyword evidence="6 7" id="KW-0472">Membrane</keyword>
<dbReference type="Pfam" id="PF00528">
    <property type="entry name" value="BPD_transp_1"/>
    <property type="match status" value="1"/>
</dbReference>
<dbReference type="AlphaFoldDB" id="A0A9D2R3V0"/>
<evidence type="ECO:0000313" key="10">
    <source>
        <dbReference type="Proteomes" id="UP000823851"/>
    </source>
</evidence>
<accession>A0A9D2R3V0</accession>
<protein>
    <submittedName>
        <fullName evidence="9">Sugar ABC transporter permease</fullName>
    </submittedName>
</protein>
<dbReference type="SUPFAM" id="SSF161098">
    <property type="entry name" value="MetI-like"/>
    <property type="match status" value="1"/>
</dbReference>
<feature type="transmembrane region" description="Helical" evidence="7">
    <location>
        <begin position="113"/>
        <end position="141"/>
    </location>
</feature>
<comment type="similarity">
    <text evidence="7">Belongs to the binding-protein-dependent transport system permease family.</text>
</comment>
<dbReference type="GO" id="GO:0005886">
    <property type="term" value="C:plasma membrane"/>
    <property type="evidence" value="ECO:0007669"/>
    <property type="project" value="UniProtKB-SubCell"/>
</dbReference>
<dbReference type="PANTHER" id="PTHR30193">
    <property type="entry name" value="ABC TRANSPORTER PERMEASE PROTEIN"/>
    <property type="match status" value="1"/>
</dbReference>
<reference evidence="9" key="1">
    <citation type="journal article" date="2021" name="PeerJ">
        <title>Extensive microbial diversity within the chicken gut microbiome revealed by metagenomics and culture.</title>
        <authorList>
            <person name="Gilroy R."/>
            <person name="Ravi A."/>
            <person name="Getino M."/>
            <person name="Pursley I."/>
            <person name="Horton D.L."/>
            <person name="Alikhan N.F."/>
            <person name="Baker D."/>
            <person name="Gharbi K."/>
            <person name="Hall N."/>
            <person name="Watson M."/>
            <person name="Adriaenssens E.M."/>
            <person name="Foster-Nyarko E."/>
            <person name="Jarju S."/>
            <person name="Secka A."/>
            <person name="Antonio M."/>
            <person name="Oren A."/>
            <person name="Chaudhuri R.R."/>
            <person name="La Ragione R."/>
            <person name="Hildebrand F."/>
            <person name="Pallen M.J."/>
        </authorList>
    </citation>
    <scope>NUCLEOTIDE SEQUENCE</scope>
    <source>
        <strain evidence="9">ChiHjej8B7-25341</strain>
    </source>
</reference>
<evidence type="ECO:0000256" key="3">
    <source>
        <dbReference type="ARBA" id="ARBA00022475"/>
    </source>
</evidence>
<dbReference type="Gene3D" id="1.10.3720.10">
    <property type="entry name" value="MetI-like"/>
    <property type="match status" value="1"/>
</dbReference>
<feature type="transmembrane region" description="Helical" evidence="7">
    <location>
        <begin position="208"/>
        <end position="229"/>
    </location>
</feature>
<evidence type="ECO:0000256" key="1">
    <source>
        <dbReference type="ARBA" id="ARBA00004651"/>
    </source>
</evidence>
<sequence>MERLKNWGNTITNRKHVGYLFIFPALLDLFIFVAIPLVAAFYIALTDLDIFLQSPKFIGLSNFTQSLQDERVWNAFKNTAVYVGVNVPLQLGLALILAFLLSKPTRFNKLCRTVFYVPVLCSFTAIAILFQLLLNSTVGYIPYMISWFTGSVDSLLSSPKWAMPVVIAISVWKNFGRSLIIYVAGILDIPQTYFEASAIDGASRSQQFFRITIPNLLPTISFTLLTTIISSFQVFDAVYVTTGGGPLFKTETVVQYIYLRGFSDPYDLGYASAVCVELFTVIAVITLFFKGYLDRRIEKNY</sequence>
<keyword evidence="4 7" id="KW-0812">Transmembrane</keyword>
<name>A0A9D2R3V0_9FIRM</name>
<keyword evidence="2 7" id="KW-0813">Transport</keyword>
<feature type="transmembrane region" description="Helical" evidence="7">
    <location>
        <begin position="80"/>
        <end position="101"/>
    </location>
</feature>
<evidence type="ECO:0000313" key="9">
    <source>
        <dbReference type="EMBL" id="HJD32341.1"/>
    </source>
</evidence>
<keyword evidence="5 7" id="KW-1133">Transmembrane helix</keyword>